<feature type="compositionally biased region" description="Basic and acidic residues" evidence="8">
    <location>
        <begin position="630"/>
        <end position="643"/>
    </location>
</feature>
<comment type="caution">
    <text evidence="10">The sequence shown here is derived from an EMBL/GenBank/DDBJ whole genome shotgun (WGS) entry which is preliminary data.</text>
</comment>
<reference evidence="10" key="1">
    <citation type="submission" date="2023-06" db="EMBL/GenBank/DDBJ databases">
        <title>Genomic analysis of the entomopathogenic nematode Steinernema hermaphroditum.</title>
        <authorList>
            <person name="Schwarz E.M."/>
            <person name="Heppert J.K."/>
            <person name="Baniya A."/>
            <person name="Schwartz H.T."/>
            <person name="Tan C.-H."/>
            <person name="Antoshechkin I."/>
            <person name="Sternberg P.W."/>
            <person name="Goodrich-Blair H."/>
            <person name="Dillman A.R."/>
        </authorList>
    </citation>
    <scope>NUCLEOTIDE SEQUENCE</scope>
    <source>
        <strain evidence="10">PS9179</strain>
        <tissue evidence="10">Whole animal</tissue>
    </source>
</reference>
<dbReference type="PANTHER" id="PTHR14068">
    <property type="entry name" value="EUKARYOTIC TRANSLATION INITIATION FACTOR 3 EIF3 -RELATED"/>
    <property type="match status" value="1"/>
</dbReference>
<evidence type="ECO:0000256" key="5">
    <source>
        <dbReference type="ARBA" id="ARBA00022917"/>
    </source>
</evidence>
<feature type="domain" description="Translation initiation factor beta propellor-like" evidence="9">
    <location>
        <begin position="394"/>
        <end position="601"/>
    </location>
</feature>
<protein>
    <recommendedName>
        <fullName evidence="6 7">Eukaryotic translation initiation factor 3 subunit B</fullName>
        <shortName evidence="6 7">eIF3b</shortName>
    </recommendedName>
    <alternativeName>
        <fullName evidence="6">Eukaryotic translation initiation factor 3 subunit 9</fullName>
    </alternativeName>
</protein>
<dbReference type="Gene3D" id="3.30.70.330">
    <property type="match status" value="1"/>
</dbReference>
<dbReference type="GO" id="GO:0016282">
    <property type="term" value="C:eukaryotic 43S preinitiation complex"/>
    <property type="evidence" value="ECO:0007669"/>
    <property type="project" value="UniProtKB-UniRule"/>
</dbReference>
<keyword evidence="3" id="KW-0853">WD repeat</keyword>
<accession>A0AA39LFJ0</accession>
<dbReference type="SUPFAM" id="SSF54928">
    <property type="entry name" value="RNA-binding domain, RBD"/>
    <property type="match status" value="1"/>
</dbReference>
<evidence type="ECO:0000313" key="10">
    <source>
        <dbReference type="EMBL" id="KAK0395194.1"/>
    </source>
</evidence>
<feature type="region of interest" description="Disordered" evidence="8">
    <location>
        <begin position="624"/>
        <end position="643"/>
    </location>
</feature>
<sequence>MAVVDNHIADKNDEVPSFSDPEDFEDTFDEEELLGEHLAKKPDINEYEACCIIVFGIPIVGEDRFVKLKNVLGKLFAATCPKDYRDEYPFDDDGKTKGFCFLFVSDRDAAENAQAILDGHVLDKKHIFKAHLISDLLHMKKPADKFEPPAKRSLVDVGDLWGWLQNEKCHDQFAMQHLSPGQGANPTVSISWYMHGQEPQLCLDRQQWTDTVFKWSPHGTYLATIHVAKGVAIWGGEQFTRIMRFEHEGVQYLDFSPNEKFLITHAPSNHRGLSHDPSSLRIFDVNTGEMVKGFSLHTLVGSNRLNAWPFFKWSHDEQYFACIKPGGNGICVYDSDTFTLNNKKSITLEGITEFQWSPTRNQIGYYCAERVEQNTPSEIGVMDFPSREKLRSHRLFSVQSAELYWQKCGDHLAAHTERYTKRTVQKDNTVKFSGISSHLEVFECKGKQISVQSMPLTEPFISFAWDPNADKFCVLIGNDNKATPQVYRLDPSKHIPQLVSKLDAGVKLNHISFAPVGGWLVVASMDSSSGSVLFIDTNKPEPARTNCAEHAGFNRGYWDPTGRYYVTCTVVTGRASMDCGYRLYTFQGRELLRKNVDRLTQLRWRPRPPVKLSDAKVKEIKKNMKTTSQKFEEEDKRERGKASKEVIEKRRKIMDEFNGVREANQAQYESEKDERIKLRGGFDCDAPILEHELVDEKITVPLSTEQIKIEEDSQETLE</sequence>
<dbReference type="GO" id="GO:0001732">
    <property type="term" value="P:formation of cytoplasmic translation initiation complex"/>
    <property type="evidence" value="ECO:0007669"/>
    <property type="project" value="UniProtKB-UniRule"/>
</dbReference>
<dbReference type="InterPro" id="IPR011400">
    <property type="entry name" value="EIF3B"/>
</dbReference>
<evidence type="ECO:0000256" key="8">
    <source>
        <dbReference type="SAM" id="MobiDB-lite"/>
    </source>
</evidence>
<organism evidence="10 11">
    <name type="scientific">Steinernema hermaphroditum</name>
    <dbReference type="NCBI Taxonomy" id="289476"/>
    <lineage>
        <taxon>Eukaryota</taxon>
        <taxon>Metazoa</taxon>
        <taxon>Ecdysozoa</taxon>
        <taxon>Nematoda</taxon>
        <taxon>Chromadorea</taxon>
        <taxon>Rhabditida</taxon>
        <taxon>Tylenchina</taxon>
        <taxon>Panagrolaimomorpha</taxon>
        <taxon>Strongyloidoidea</taxon>
        <taxon>Steinernematidae</taxon>
        <taxon>Steinernema</taxon>
    </lineage>
</organism>
<comment type="subunit">
    <text evidence="6 7">Component of the eukaryotic translation initiation factor 3 (eIF-3) complex.</text>
</comment>
<gene>
    <name evidence="10" type="ORF">QR680_001167</name>
</gene>
<dbReference type="PANTHER" id="PTHR14068:SF0">
    <property type="entry name" value="EUKARYOTIC TRANSLATION INITIATION FACTOR 3 SUBUNIT B"/>
    <property type="match status" value="1"/>
</dbReference>
<comment type="function">
    <text evidence="7">Component of the eukaryotic translation initiation factor 3 (eIF-3) complex, which is involved in protein synthesis and, together with other initiation factors, stimulates binding of mRNA and methionyl-tRNAi to the 40S ribosome.</text>
</comment>
<dbReference type="Gene3D" id="2.130.10.10">
    <property type="entry name" value="YVTN repeat-like/Quinoprotein amine dehydrogenase"/>
    <property type="match status" value="2"/>
</dbReference>
<evidence type="ECO:0000256" key="6">
    <source>
        <dbReference type="HAMAP-Rule" id="MF_03001"/>
    </source>
</evidence>
<dbReference type="GO" id="GO:0031369">
    <property type="term" value="F:translation initiation factor binding"/>
    <property type="evidence" value="ECO:0007669"/>
    <property type="project" value="InterPro"/>
</dbReference>
<keyword evidence="4 6" id="KW-0694">RNA-binding</keyword>
<dbReference type="Proteomes" id="UP001175271">
    <property type="component" value="Unassembled WGS sequence"/>
</dbReference>
<dbReference type="Pfam" id="PF08662">
    <property type="entry name" value="eIF2A"/>
    <property type="match status" value="1"/>
</dbReference>
<dbReference type="EMBL" id="JAUCMV010000005">
    <property type="protein sequence ID" value="KAK0395194.1"/>
    <property type="molecule type" value="Genomic_DNA"/>
</dbReference>
<keyword evidence="1 6" id="KW-0963">Cytoplasm</keyword>
<dbReference type="InterPro" id="IPR015943">
    <property type="entry name" value="WD40/YVTN_repeat-like_dom_sf"/>
</dbReference>
<dbReference type="InterPro" id="IPR013979">
    <property type="entry name" value="TIF_beta_prop-like"/>
</dbReference>
<keyword evidence="2 6" id="KW-0396">Initiation factor</keyword>
<feature type="region of interest" description="Disordered" evidence="8">
    <location>
        <begin position="1"/>
        <end position="22"/>
    </location>
</feature>
<proteinExistence type="inferred from homology"/>
<dbReference type="GO" id="GO:0003723">
    <property type="term" value="F:RNA binding"/>
    <property type="evidence" value="ECO:0007669"/>
    <property type="project" value="UniProtKB-UniRule"/>
</dbReference>
<comment type="function">
    <text evidence="6">RNA-binding component of the eukaryotic translation initiation factor 3 (eIF-3) complex, which is involved in protein synthesis of a specialized repertoire of mRNAs and, together with other initiation factors, stimulates binding of mRNA and methionyl-tRNAi to the 40S ribosome. The eIF-3 complex specifically targets and initiates translation of a subset of mRNAs involved in cell proliferation.</text>
</comment>
<evidence type="ECO:0000259" key="9">
    <source>
        <dbReference type="Pfam" id="PF08662"/>
    </source>
</evidence>
<dbReference type="PIRSF" id="PIRSF036424">
    <property type="entry name" value="eIF3b"/>
    <property type="match status" value="1"/>
</dbReference>
<dbReference type="HAMAP" id="MF_03001">
    <property type="entry name" value="eIF3b"/>
    <property type="match status" value="1"/>
</dbReference>
<dbReference type="SUPFAM" id="SSF82171">
    <property type="entry name" value="DPP6 N-terminal domain-like"/>
    <property type="match status" value="1"/>
</dbReference>
<evidence type="ECO:0000256" key="3">
    <source>
        <dbReference type="ARBA" id="ARBA00022574"/>
    </source>
</evidence>
<dbReference type="InterPro" id="IPR035979">
    <property type="entry name" value="RBD_domain_sf"/>
</dbReference>
<evidence type="ECO:0000256" key="2">
    <source>
        <dbReference type="ARBA" id="ARBA00022540"/>
    </source>
</evidence>
<comment type="similarity">
    <text evidence="6 7">Belongs to the eIF-3 subunit B family.</text>
</comment>
<dbReference type="GO" id="GO:0005852">
    <property type="term" value="C:eukaryotic translation initiation factor 3 complex"/>
    <property type="evidence" value="ECO:0007669"/>
    <property type="project" value="UniProtKB-UniRule"/>
</dbReference>
<name>A0AA39LFJ0_9BILA</name>
<dbReference type="AlphaFoldDB" id="A0AA39LFJ0"/>
<evidence type="ECO:0000313" key="11">
    <source>
        <dbReference type="Proteomes" id="UP001175271"/>
    </source>
</evidence>
<keyword evidence="5 6" id="KW-0648">Protein biosynthesis</keyword>
<dbReference type="GO" id="GO:0033290">
    <property type="term" value="C:eukaryotic 48S preinitiation complex"/>
    <property type="evidence" value="ECO:0007669"/>
    <property type="project" value="UniProtKB-UniRule"/>
</dbReference>
<evidence type="ECO:0000256" key="1">
    <source>
        <dbReference type="ARBA" id="ARBA00022490"/>
    </source>
</evidence>
<keyword evidence="11" id="KW-1185">Reference proteome</keyword>
<comment type="subcellular location">
    <subcellularLocation>
        <location evidence="6 7">Cytoplasm</location>
    </subcellularLocation>
</comment>
<dbReference type="InterPro" id="IPR012677">
    <property type="entry name" value="Nucleotide-bd_a/b_plait_sf"/>
</dbReference>
<dbReference type="GO" id="GO:0003743">
    <property type="term" value="F:translation initiation factor activity"/>
    <property type="evidence" value="ECO:0007669"/>
    <property type="project" value="UniProtKB-UniRule"/>
</dbReference>
<evidence type="ECO:0000256" key="7">
    <source>
        <dbReference type="PIRNR" id="PIRNR036424"/>
    </source>
</evidence>
<evidence type="ECO:0000256" key="4">
    <source>
        <dbReference type="ARBA" id="ARBA00022884"/>
    </source>
</evidence>